<gene>
    <name evidence="9" type="primary">TCTN1</name>
</gene>
<sequence>MNIHEDAGSIPGLAQWVKDPVLLWLWCRPAAAVPIRLLAGELLHAPGAAIKSKKKKLTSGLCSGLIESESSELEPGHPHFFKQALQSAWKLHRLFTSPRSPPTSRRTVVPIPHPRPSIQPLEAGLAPPRPLSSRPALPRPRPPPSLSLAALRDPSRDASRPAATVAKQREVVSLGFAWFSWAMGPRGLPPLLLVFLGCWASVNAQAGATPVVTTEGFNSTEPAPTTLLPTLSPRPPETPRGPRPSSGPRPTPVTDVAALCVCDLSPAQCDINCCCDPDCSSTDFSVFSACSIPVVTGDSRFCSQKAAIYSLNFTADPPQRVFKLVDQINPSMFCIHITNYKPALSFINPEVIADESNFDKMMKTSDGFSLNAESDVSFTTKPDAPNATKYEYGAHLQTSDSFLRFPSPLTSSLCTDNNPAAFLVNQAVKCTRRINLEQCEEIETLSMAYYSSPKILKVPGSGTKVPITVQSIVIQSLNKTLTRLEGIDLLKPRHVEAGHNKICINIVLKVKYSLTYTDAGEIIKADLSLLLGAVSSAMVPLQQKFDIYFIQQNTKPVPLSGNPGYGLGLPLAAGFQPRKGSGIIQTTNRYGQFTILRSTTEQDCLAIEGIRTPVLFGYNMQSGCKLRLTKTITCRLAAQKVKSLLKGQGFPDYVAPFGNSQAQDVLDWVPIHFITQTSHVKDSCQLPVALAIEVKWTKYGSLLNPQAKIVNVTANLISSSFSETHLGNERTILISTAVTFVDVSAPAEAGFRARPTINARLPFNFFFPFV</sequence>
<reference evidence="9" key="1">
    <citation type="submission" date="2025-08" db="UniProtKB">
        <authorList>
            <consortium name="Ensembl"/>
        </authorList>
    </citation>
    <scope>IDENTIFICATION</scope>
</reference>
<dbReference type="Pfam" id="PF25752">
    <property type="entry name" value="DUF1619_N"/>
    <property type="match status" value="1"/>
</dbReference>
<keyword evidence="5" id="KW-0325">Glycoprotein</keyword>
<evidence type="ECO:0000256" key="1">
    <source>
        <dbReference type="ARBA" id="ARBA00007633"/>
    </source>
</evidence>
<evidence type="ECO:0000259" key="8">
    <source>
        <dbReference type="Pfam" id="PF25752"/>
    </source>
</evidence>
<dbReference type="PANTHER" id="PTHR14611:SF1">
    <property type="entry name" value="TECTONIC-1"/>
    <property type="match status" value="1"/>
</dbReference>
<comment type="subunit">
    <text evidence="2">Part of the tectonic-like complex (also named B9 complex).</text>
</comment>
<dbReference type="GO" id="GO:0030030">
    <property type="term" value="P:cell projection organization"/>
    <property type="evidence" value="ECO:0007669"/>
    <property type="project" value="UniProtKB-KW"/>
</dbReference>
<dbReference type="InterPro" id="IPR057724">
    <property type="entry name" value="TCTN1-3_N"/>
</dbReference>
<dbReference type="Ensembl" id="ENSSSCT00015071225.1">
    <property type="protein sequence ID" value="ENSSSCP00015028550.1"/>
    <property type="gene ID" value="ENSSSCG00015053421.1"/>
</dbReference>
<keyword evidence="4" id="KW-0970">Cilium biogenesis/degradation</keyword>
<dbReference type="Proteomes" id="UP000694726">
    <property type="component" value="Unplaced"/>
</dbReference>
<evidence type="ECO:0000256" key="6">
    <source>
        <dbReference type="SAM" id="MobiDB-lite"/>
    </source>
</evidence>
<keyword evidence="3" id="KW-0732">Signal</keyword>
<feature type="compositionally biased region" description="Pro residues" evidence="6">
    <location>
        <begin position="232"/>
        <end position="250"/>
    </location>
</feature>
<feature type="region of interest" description="Disordered" evidence="6">
    <location>
        <begin position="215"/>
        <end position="250"/>
    </location>
</feature>
<proteinExistence type="inferred from homology"/>
<evidence type="ECO:0000256" key="3">
    <source>
        <dbReference type="ARBA" id="ARBA00022729"/>
    </source>
</evidence>
<feature type="region of interest" description="Disordered" evidence="6">
    <location>
        <begin position="96"/>
        <end position="163"/>
    </location>
</feature>
<feature type="domain" description="Tectonic-1-3" evidence="7">
    <location>
        <begin position="387"/>
        <end position="551"/>
    </location>
</feature>
<evidence type="ECO:0000259" key="7">
    <source>
        <dbReference type="Pfam" id="PF07773"/>
    </source>
</evidence>
<dbReference type="InterPro" id="IPR011677">
    <property type="entry name" value="TCTN1-3_dom"/>
</dbReference>
<dbReference type="Pfam" id="PF07773">
    <property type="entry name" value="TCTN_DUF1619"/>
    <property type="match status" value="2"/>
</dbReference>
<feature type="compositionally biased region" description="Low complexity" evidence="6">
    <location>
        <begin position="219"/>
        <end position="231"/>
    </location>
</feature>
<evidence type="ECO:0000256" key="4">
    <source>
        <dbReference type="ARBA" id="ARBA00022794"/>
    </source>
</evidence>
<organism evidence="9 10">
    <name type="scientific">Sus scrofa</name>
    <name type="common">Pig</name>
    <dbReference type="NCBI Taxonomy" id="9823"/>
    <lineage>
        <taxon>Eukaryota</taxon>
        <taxon>Metazoa</taxon>
        <taxon>Chordata</taxon>
        <taxon>Craniata</taxon>
        <taxon>Vertebrata</taxon>
        <taxon>Euteleostomi</taxon>
        <taxon>Mammalia</taxon>
        <taxon>Eutheria</taxon>
        <taxon>Laurasiatheria</taxon>
        <taxon>Artiodactyla</taxon>
        <taxon>Suina</taxon>
        <taxon>Suidae</taxon>
        <taxon>Sus</taxon>
    </lineage>
</organism>
<dbReference type="PANTHER" id="PTHR14611">
    <property type="entry name" value="TECTONIC FAMILY MEMBER"/>
    <property type="match status" value="1"/>
</dbReference>
<feature type="domain" description="Tectonic-1-3 N-terminal" evidence="8">
    <location>
        <begin position="252"/>
        <end position="354"/>
    </location>
</feature>
<name>A0A8D0U682_PIG</name>
<comment type="similarity">
    <text evidence="1">Belongs to the tectonic family.</text>
</comment>
<evidence type="ECO:0000313" key="9">
    <source>
        <dbReference type="Ensembl" id="ENSSSCP00015028550.1"/>
    </source>
</evidence>
<dbReference type="AlphaFoldDB" id="A0A8D0U682"/>
<feature type="compositionally biased region" description="Low complexity" evidence="6">
    <location>
        <begin position="96"/>
        <end position="107"/>
    </location>
</feature>
<evidence type="ECO:0000256" key="5">
    <source>
        <dbReference type="ARBA" id="ARBA00023180"/>
    </source>
</evidence>
<evidence type="ECO:0000313" key="10">
    <source>
        <dbReference type="Proteomes" id="UP000694726"/>
    </source>
</evidence>
<accession>A0A8D0U682</accession>
<feature type="domain" description="Tectonic-1-3" evidence="7">
    <location>
        <begin position="561"/>
        <end position="743"/>
    </location>
</feature>
<evidence type="ECO:0000256" key="2">
    <source>
        <dbReference type="ARBA" id="ARBA00011495"/>
    </source>
</evidence>
<dbReference type="InterPro" id="IPR040354">
    <property type="entry name" value="TCTN1-3"/>
</dbReference>
<protein>
    <submittedName>
        <fullName evidence="9">Tectonic family member 1</fullName>
    </submittedName>
</protein>